<dbReference type="InterPro" id="IPR000504">
    <property type="entry name" value="RRM_dom"/>
</dbReference>
<evidence type="ECO:0000256" key="1">
    <source>
        <dbReference type="PROSITE-ProRule" id="PRU00176"/>
    </source>
</evidence>
<dbReference type="EMBL" id="LUHQ01000001">
    <property type="protein sequence ID" value="OAP18259.1"/>
    <property type="molecule type" value="Genomic_DNA"/>
</dbReference>
<dbReference type="PROSITE" id="PS50102">
    <property type="entry name" value="RRM"/>
    <property type="match status" value="1"/>
</dbReference>
<dbReference type="SUPFAM" id="SSF54928">
    <property type="entry name" value="RNA-binding domain, RBD"/>
    <property type="match status" value="1"/>
</dbReference>
<dbReference type="ExpressionAtlas" id="A0A178WIQ2">
    <property type="expression patterns" value="baseline and differential"/>
</dbReference>
<protein>
    <submittedName>
        <fullName evidence="3">RZ-1b</fullName>
    </submittedName>
</protein>
<comment type="caution">
    <text evidence="3">The sequence shown here is derived from an EMBL/GenBank/DDBJ whole genome shotgun (WGS) entry which is preliminary data.</text>
</comment>
<organism evidence="3 4">
    <name type="scientific">Arabidopsis thaliana</name>
    <name type="common">Mouse-ear cress</name>
    <dbReference type="NCBI Taxonomy" id="3702"/>
    <lineage>
        <taxon>Eukaryota</taxon>
        <taxon>Viridiplantae</taxon>
        <taxon>Streptophyta</taxon>
        <taxon>Embryophyta</taxon>
        <taxon>Tracheophyta</taxon>
        <taxon>Spermatophyta</taxon>
        <taxon>Magnoliopsida</taxon>
        <taxon>eudicotyledons</taxon>
        <taxon>Gunneridae</taxon>
        <taxon>Pentapetalae</taxon>
        <taxon>rosids</taxon>
        <taxon>malvids</taxon>
        <taxon>Brassicales</taxon>
        <taxon>Brassicaceae</taxon>
        <taxon>Camelineae</taxon>
        <taxon>Arabidopsis</taxon>
    </lineage>
</organism>
<dbReference type="InterPro" id="IPR035979">
    <property type="entry name" value="RBD_domain_sf"/>
</dbReference>
<dbReference type="GO" id="GO:0003723">
    <property type="term" value="F:RNA binding"/>
    <property type="evidence" value="ECO:0007669"/>
    <property type="project" value="UniProtKB-UniRule"/>
</dbReference>
<gene>
    <name evidence="3" type="ordered locus">AXX17_At1g53730</name>
</gene>
<dbReference type="InterPro" id="IPR012677">
    <property type="entry name" value="Nucleotide-bd_a/b_plait_sf"/>
</dbReference>
<evidence type="ECO:0000259" key="2">
    <source>
        <dbReference type="PROSITE" id="PS50102"/>
    </source>
</evidence>
<keyword evidence="1" id="KW-0694">RNA-binding</keyword>
<dbReference type="Gene3D" id="3.30.70.330">
    <property type="match status" value="1"/>
</dbReference>
<proteinExistence type="predicted"/>
<accession>A0A178WIQ2</accession>
<feature type="domain" description="RRM" evidence="2">
    <location>
        <begin position="12"/>
        <end position="59"/>
    </location>
</feature>
<evidence type="ECO:0000313" key="3">
    <source>
        <dbReference type="EMBL" id="OAP18259.1"/>
    </source>
</evidence>
<name>A0A178WIQ2_ARATH</name>
<dbReference type="Proteomes" id="UP000078284">
    <property type="component" value="Chromosome 1"/>
</dbReference>
<dbReference type="AlphaFoldDB" id="A0A178WIQ2"/>
<sequence>MKDRENDGNLESRIFVGGLSWDVTERQLESTFDRYGKITECQVLYRFSYFMIRSLRDSF</sequence>
<dbReference type="Pfam" id="PF00076">
    <property type="entry name" value="RRM_1"/>
    <property type="match status" value="1"/>
</dbReference>
<evidence type="ECO:0000313" key="4">
    <source>
        <dbReference type="Proteomes" id="UP000078284"/>
    </source>
</evidence>
<reference evidence="4" key="1">
    <citation type="journal article" date="2016" name="Proc. Natl. Acad. Sci. U.S.A.">
        <title>Chromosome-level assembly of Arabidopsis thaliana Ler reveals the extent of translocation and inversion polymorphisms.</title>
        <authorList>
            <person name="Zapata L."/>
            <person name="Ding J."/>
            <person name="Willing E.M."/>
            <person name="Hartwig B."/>
            <person name="Bezdan D."/>
            <person name="Jiao W.B."/>
            <person name="Patel V."/>
            <person name="Velikkakam James G."/>
            <person name="Koornneef M."/>
            <person name="Ossowski S."/>
            <person name="Schneeberger K."/>
        </authorList>
    </citation>
    <scope>NUCLEOTIDE SEQUENCE [LARGE SCALE GENOMIC DNA]</scope>
    <source>
        <strain evidence="4">cv. Landsberg erecta</strain>
    </source>
</reference>